<feature type="signal peptide" evidence="1">
    <location>
        <begin position="1"/>
        <end position="26"/>
    </location>
</feature>
<evidence type="ECO:0000313" key="2">
    <source>
        <dbReference type="EMBL" id="MET3591086.1"/>
    </source>
</evidence>
<keyword evidence="1" id="KW-0732">Signal</keyword>
<dbReference type="RefSeq" id="WP_292345080.1">
    <property type="nucleotide sequence ID" value="NZ_JBEPLM010000001.1"/>
</dbReference>
<evidence type="ECO:0000313" key="3">
    <source>
        <dbReference type="Proteomes" id="UP001549036"/>
    </source>
</evidence>
<proteinExistence type="predicted"/>
<comment type="caution">
    <text evidence="2">The sequence shown here is derived from an EMBL/GenBank/DDBJ whole genome shotgun (WGS) entry which is preliminary data.</text>
</comment>
<sequence length="294" mass="29413">MQWNAALIFFSGIVGLFALDAAPAAAQCPTLPYSFTNGQVTDATQVMADYEALRTCLNTGEFVEAPSPTRQFSGPGGGVITMQNPSAATDYNFNLPATAGNPGDLLTSGGGGTNPEAWTSLGSDMQLSSNVLSLGPTTVTAGSYSLSNITVDSKGRLTAASNGPSTGTSGHTLPFLDGGNTWSGTQIFGPVVGAVTTKSGTSYTLAAIDCGTTILFTSNSAITLTTLNSLPAGCAVAVEQGGSGQVTVNAGVGATQHSAHSFTKTYGQYAILGLFVDGNVGGSAANVIITGDGA</sequence>
<feature type="chain" id="PRO_5045178373" evidence="1">
    <location>
        <begin position="27"/>
        <end position="294"/>
    </location>
</feature>
<keyword evidence="3" id="KW-1185">Reference proteome</keyword>
<dbReference type="EMBL" id="JBEPLM010000001">
    <property type="protein sequence ID" value="MET3591086.1"/>
    <property type="molecule type" value="Genomic_DNA"/>
</dbReference>
<gene>
    <name evidence="2" type="ORF">ABID26_000465</name>
</gene>
<name>A0ABV2HKI8_9HYPH</name>
<dbReference type="Proteomes" id="UP001549036">
    <property type="component" value="Unassembled WGS sequence"/>
</dbReference>
<accession>A0ABV2HKI8</accession>
<organism evidence="2 3">
    <name type="scientific">Mesorhizobium shonense</name>
    <dbReference type="NCBI Taxonomy" id="1209948"/>
    <lineage>
        <taxon>Bacteria</taxon>
        <taxon>Pseudomonadati</taxon>
        <taxon>Pseudomonadota</taxon>
        <taxon>Alphaproteobacteria</taxon>
        <taxon>Hyphomicrobiales</taxon>
        <taxon>Phyllobacteriaceae</taxon>
        <taxon>Mesorhizobium</taxon>
    </lineage>
</organism>
<evidence type="ECO:0000256" key="1">
    <source>
        <dbReference type="SAM" id="SignalP"/>
    </source>
</evidence>
<reference evidence="2 3" key="1">
    <citation type="submission" date="2024-06" db="EMBL/GenBank/DDBJ databases">
        <title>Genomic Encyclopedia of Type Strains, Phase IV (KMG-IV): sequencing the most valuable type-strain genomes for metagenomic binning, comparative biology and taxonomic classification.</title>
        <authorList>
            <person name="Goeker M."/>
        </authorList>
    </citation>
    <scope>NUCLEOTIDE SEQUENCE [LARGE SCALE GENOMIC DNA]</scope>
    <source>
        <strain evidence="2 3">DSM 29846</strain>
    </source>
</reference>
<protein>
    <submittedName>
        <fullName evidence="2">Uncharacterized protein</fullName>
    </submittedName>
</protein>